<dbReference type="GO" id="GO:0009395">
    <property type="term" value="P:phospholipid catabolic process"/>
    <property type="evidence" value="ECO:0007669"/>
    <property type="project" value="TreeGrafter"/>
</dbReference>
<proteinExistence type="predicted"/>
<dbReference type="CDD" id="cd09105">
    <property type="entry name" value="PLDc_vPLD1_2_like_2"/>
    <property type="match status" value="1"/>
</dbReference>
<dbReference type="PANTHER" id="PTHR18896">
    <property type="entry name" value="PHOSPHOLIPASE D"/>
    <property type="match status" value="1"/>
</dbReference>
<accession>A0A542ZP28</accession>
<keyword evidence="3" id="KW-0378">Hydrolase</keyword>
<dbReference type="InterPro" id="IPR025202">
    <property type="entry name" value="PLD-like_dom"/>
</dbReference>
<dbReference type="SMART" id="SM00155">
    <property type="entry name" value="PLDc"/>
    <property type="match status" value="1"/>
</dbReference>
<dbReference type="Pfam" id="PF13091">
    <property type="entry name" value="PLDc_2"/>
    <property type="match status" value="1"/>
</dbReference>
<keyword evidence="4" id="KW-0443">Lipid metabolism</keyword>
<evidence type="ECO:0000259" key="6">
    <source>
        <dbReference type="PROSITE" id="PS50035"/>
    </source>
</evidence>
<evidence type="ECO:0000256" key="1">
    <source>
        <dbReference type="ARBA" id="ARBA00000798"/>
    </source>
</evidence>
<dbReference type="Proteomes" id="UP000319514">
    <property type="component" value="Unassembled WGS sequence"/>
</dbReference>
<dbReference type="InterPro" id="IPR001736">
    <property type="entry name" value="PLipase_D/transphosphatidylase"/>
</dbReference>
<dbReference type="AlphaFoldDB" id="A0A542ZP28"/>
<organism evidence="7 8">
    <name type="scientific">Oryzihumus leptocrescens</name>
    <dbReference type="NCBI Taxonomy" id="297536"/>
    <lineage>
        <taxon>Bacteria</taxon>
        <taxon>Bacillati</taxon>
        <taxon>Actinomycetota</taxon>
        <taxon>Actinomycetes</taxon>
        <taxon>Micrococcales</taxon>
        <taxon>Intrasporangiaceae</taxon>
        <taxon>Oryzihumus</taxon>
    </lineage>
</organism>
<comment type="catalytic activity">
    <reaction evidence="1">
        <text>a 1,2-diacyl-sn-glycero-3-phosphocholine + H2O = a 1,2-diacyl-sn-glycero-3-phosphate + choline + H(+)</text>
        <dbReference type="Rhea" id="RHEA:14445"/>
        <dbReference type="ChEBI" id="CHEBI:15354"/>
        <dbReference type="ChEBI" id="CHEBI:15377"/>
        <dbReference type="ChEBI" id="CHEBI:15378"/>
        <dbReference type="ChEBI" id="CHEBI:57643"/>
        <dbReference type="ChEBI" id="CHEBI:58608"/>
        <dbReference type="EC" id="3.1.4.4"/>
    </reaction>
</comment>
<evidence type="ECO:0000256" key="3">
    <source>
        <dbReference type="ARBA" id="ARBA00022801"/>
    </source>
</evidence>
<protein>
    <submittedName>
        <fullName evidence="7">Phosphatidylserine/phosphatidylglycerophosphate/ cardiolipin synthase-like enzyme</fullName>
    </submittedName>
</protein>
<sequence>MPIADWFLSADERGNPATRLDSRHPDGRAWTCGNTVTPLVHGATYFAELDRRVRQMGDGDLLLFTDWRGDADEQLLGKDGSEVATLLGDAARRGVDVRGLVWRSHWKRLSFAAEANRTLGDLVNEAGGQCQLDMRVRPGGSHHQKLVVLRHPGRPELDVAFVGGLDLCHSRRDDADHAGDPQRQPMAKVYGERPPWHDVQVALTGPVVGDVETVFRERWEDPQPLSRSPWRRAQDRVRGVQPDRVTPLPEQLPDPEPTGELAVQLLRTYPFRRPGYPFAPQGERSVARGYRKALGQARRLVYVEDQYLWSTEVARLLARTLRANPELHLVAVLPHHPDQDGRLAVAPQLLGRQTALRILQRAAPGRVTAYGVESPTGVPVYVHAKVCVIDDAWASVGSDNFNRRSWTHDSEIAAAVHDPGGYPQRLRLALAAEHLDLEDASALADPGETLAAFARSAQRLQAWHDGGRVGPRPPGRLRPLTEHRVSGWTRVWAGVFYRLVHDPDGRSWRQRLRRAD</sequence>
<gene>
    <name evidence="7" type="ORF">FB474_3386</name>
</gene>
<dbReference type="Gene3D" id="3.30.870.10">
    <property type="entry name" value="Endonuclease Chain A"/>
    <property type="match status" value="2"/>
</dbReference>
<dbReference type="InterPro" id="IPR015679">
    <property type="entry name" value="PLipase_D_fam"/>
</dbReference>
<name>A0A542ZP28_9MICO</name>
<keyword evidence="8" id="KW-1185">Reference proteome</keyword>
<dbReference type="GO" id="GO:0004630">
    <property type="term" value="F:phospholipase D activity"/>
    <property type="evidence" value="ECO:0007669"/>
    <property type="project" value="UniProtKB-EC"/>
</dbReference>
<dbReference type="PROSITE" id="PS50035">
    <property type="entry name" value="PLD"/>
    <property type="match status" value="1"/>
</dbReference>
<reference evidence="7 8" key="1">
    <citation type="submission" date="2019-06" db="EMBL/GenBank/DDBJ databases">
        <title>Sequencing the genomes of 1000 actinobacteria strains.</title>
        <authorList>
            <person name="Klenk H.-P."/>
        </authorList>
    </citation>
    <scope>NUCLEOTIDE SEQUENCE [LARGE SCALE GENOMIC DNA]</scope>
    <source>
        <strain evidence="7 8">DSM 18082</strain>
    </source>
</reference>
<evidence type="ECO:0000256" key="2">
    <source>
        <dbReference type="ARBA" id="ARBA00022737"/>
    </source>
</evidence>
<evidence type="ECO:0000313" key="8">
    <source>
        <dbReference type="Proteomes" id="UP000319514"/>
    </source>
</evidence>
<evidence type="ECO:0000256" key="4">
    <source>
        <dbReference type="ARBA" id="ARBA00023098"/>
    </source>
</evidence>
<evidence type="ECO:0000313" key="7">
    <source>
        <dbReference type="EMBL" id="TQL61960.1"/>
    </source>
</evidence>
<dbReference type="PANTHER" id="PTHR18896:SF76">
    <property type="entry name" value="PHOSPHOLIPASE"/>
    <property type="match status" value="1"/>
</dbReference>
<comment type="caution">
    <text evidence="7">The sequence shown here is derived from an EMBL/GenBank/DDBJ whole genome shotgun (WGS) entry which is preliminary data.</text>
</comment>
<dbReference type="OrthoDB" id="8828485at2"/>
<evidence type="ECO:0000256" key="5">
    <source>
        <dbReference type="SAM" id="MobiDB-lite"/>
    </source>
</evidence>
<dbReference type="SUPFAM" id="SSF56024">
    <property type="entry name" value="Phospholipase D/nuclease"/>
    <property type="match status" value="2"/>
</dbReference>
<dbReference type="RefSeq" id="WP_141789678.1">
    <property type="nucleotide sequence ID" value="NZ_BAAAKX010000011.1"/>
</dbReference>
<feature type="region of interest" description="Disordered" evidence="5">
    <location>
        <begin position="223"/>
        <end position="257"/>
    </location>
</feature>
<dbReference type="EMBL" id="VFOQ01000001">
    <property type="protein sequence ID" value="TQL61960.1"/>
    <property type="molecule type" value="Genomic_DNA"/>
</dbReference>
<keyword evidence="2" id="KW-0677">Repeat</keyword>
<feature type="domain" description="PLD phosphodiesterase" evidence="6">
    <location>
        <begin position="378"/>
        <end position="405"/>
    </location>
</feature>